<accession>A0A370GEX7</accession>
<dbReference type="Proteomes" id="UP000254720">
    <property type="component" value="Unassembled WGS sequence"/>
</dbReference>
<dbReference type="PROSITE" id="PS51746">
    <property type="entry name" value="PPM_2"/>
    <property type="match status" value="1"/>
</dbReference>
<dbReference type="GO" id="GO:0046872">
    <property type="term" value="F:metal ion binding"/>
    <property type="evidence" value="ECO:0007669"/>
    <property type="project" value="UniProtKB-KW"/>
</dbReference>
<dbReference type="PROSITE" id="PS01032">
    <property type="entry name" value="PPM_1"/>
    <property type="match status" value="1"/>
</dbReference>
<dbReference type="AlphaFoldDB" id="A0A370GEX7"/>
<dbReference type="Pfam" id="PF00481">
    <property type="entry name" value="PP2C"/>
    <property type="match status" value="1"/>
</dbReference>
<dbReference type="PANTHER" id="PTHR47992">
    <property type="entry name" value="PROTEIN PHOSPHATASE"/>
    <property type="match status" value="1"/>
</dbReference>
<dbReference type="CDD" id="cd00143">
    <property type="entry name" value="PP2Cc"/>
    <property type="match status" value="1"/>
</dbReference>
<gene>
    <name evidence="5" type="ORF">C8D86_11737</name>
</gene>
<dbReference type="SMART" id="SM00332">
    <property type="entry name" value="PP2Cc"/>
    <property type="match status" value="1"/>
</dbReference>
<evidence type="ECO:0000256" key="3">
    <source>
        <dbReference type="ARBA" id="ARBA00022912"/>
    </source>
</evidence>
<dbReference type="GO" id="GO:0004722">
    <property type="term" value="F:protein serine/threonine phosphatase activity"/>
    <property type="evidence" value="ECO:0007669"/>
    <property type="project" value="InterPro"/>
</dbReference>
<evidence type="ECO:0000256" key="2">
    <source>
        <dbReference type="ARBA" id="ARBA00022801"/>
    </source>
</evidence>
<proteinExistence type="predicted"/>
<keyword evidence="3" id="KW-0904">Protein phosphatase</keyword>
<evidence type="ECO:0000259" key="4">
    <source>
        <dbReference type="PROSITE" id="PS51746"/>
    </source>
</evidence>
<keyword evidence="1" id="KW-0479">Metal-binding</keyword>
<evidence type="ECO:0000313" key="6">
    <source>
        <dbReference type="Proteomes" id="UP000254720"/>
    </source>
</evidence>
<dbReference type="InterPro" id="IPR036457">
    <property type="entry name" value="PPM-type-like_dom_sf"/>
</dbReference>
<dbReference type="EMBL" id="QQAX01000017">
    <property type="protein sequence ID" value="RDI41820.1"/>
    <property type="molecule type" value="Genomic_DNA"/>
</dbReference>
<protein>
    <submittedName>
        <fullName evidence="5">Protein phosphatase 2C-like protein</fullName>
    </submittedName>
</protein>
<comment type="caution">
    <text evidence="5">The sequence shown here is derived from an EMBL/GenBank/DDBJ whole genome shotgun (WGS) entry which is preliminary data.</text>
</comment>
<sequence length="341" mass="37686">MKKEQAAQPFDGLTEEMTIELAKDRIIRQPVLTKTTLATLYDNFDDPYEPHSYAGLSSITQIGFAELHGQRKAMEDRIAFGTQPAFLQLSENQRCTALFNTIAKLEQVMDSHYLERTGSTLCAAVICGKDIYTASVGDSAAYLVALTNEDEAGQCRRLNVHLHHPHEPSEEKRLEKAGKAMFSRHHRLMGLAVSRAMGDTMMEEFGLIHDPDIYHDEINLPQKGKAFLIVACDGLTEGDCLTANPQPESTSIFELVQKNSRCDSQKMASVLAHEAIKKGSSDNVSVIVTLLDHTQVSVKYMAVFDGHGGTACAELLRKHFHTLFSDTIQQILDSSSSAILS</sequence>
<dbReference type="RefSeq" id="WP_114834820.1">
    <property type="nucleotide sequence ID" value="NZ_LR699114.1"/>
</dbReference>
<keyword evidence="6" id="KW-1185">Reference proteome</keyword>
<keyword evidence="2" id="KW-0378">Hydrolase</keyword>
<evidence type="ECO:0000256" key="1">
    <source>
        <dbReference type="ARBA" id="ARBA00022723"/>
    </source>
</evidence>
<evidence type="ECO:0000313" key="5">
    <source>
        <dbReference type="EMBL" id="RDI41820.1"/>
    </source>
</evidence>
<feature type="domain" description="PPM-type phosphatase" evidence="4">
    <location>
        <begin position="61"/>
        <end position="291"/>
    </location>
</feature>
<dbReference type="InterPro" id="IPR000222">
    <property type="entry name" value="PP2C_BS"/>
</dbReference>
<dbReference type="InterPro" id="IPR015655">
    <property type="entry name" value="PP2C"/>
</dbReference>
<reference evidence="5 6" key="1">
    <citation type="submission" date="2018-07" db="EMBL/GenBank/DDBJ databases">
        <title>Genomic Encyclopedia of Type Strains, Phase IV (KMG-IV): sequencing the most valuable type-strain genomes for metagenomic binning, comparative biology and taxonomic classification.</title>
        <authorList>
            <person name="Goeker M."/>
        </authorList>
    </citation>
    <scope>NUCLEOTIDE SEQUENCE [LARGE SCALE GENOMIC DNA]</scope>
    <source>
        <strain evidence="5 6">DSM 16500</strain>
    </source>
</reference>
<organism evidence="5 6">
    <name type="scientific">Aquicella lusitana</name>
    <dbReference type="NCBI Taxonomy" id="254246"/>
    <lineage>
        <taxon>Bacteria</taxon>
        <taxon>Pseudomonadati</taxon>
        <taxon>Pseudomonadota</taxon>
        <taxon>Gammaproteobacteria</taxon>
        <taxon>Legionellales</taxon>
        <taxon>Coxiellaceae</taxon>
        <taxon>Aquicella</taxon>
    </lineage>
</organism>
<dbReference type="Gene3D" id="3.60.40.10">
    <property type="entry name" value="PPM-type phosphatase domain"/>
    <property type="match status" value="2"/>
</dbReference>
<dbReference type="InterPro" id="IPR001932">
    <property type="entry name" value="PPM-type_phosphatase-like_dom"/>
</dbReference>
<dbReference type="SUPFAM" id="SSF81606">
    <property type="entry name" value="PP2C-like"/>
    <property type="match status" value="2"/>
</dbReference>
<name>A0A370GEX7_9COXI</name>
<dbReference type="OrthoDB" id="5648735at2"/>